<evidence type="ECO:0000259" key="2">
    <source>
        <dbReference type="Pfam" id="PF17109"/>
    </source>
</evidence>
<sequence length="220" mass="24497">MSQVPASTTTPTSFETIFGEALEAYNKQTKKDIASHPLIVQLKSCGTPSAILDLLRTQVQVFDQSQNADEKLTAWLVPTVNVLHRFSATLGNVVGLVFPPSNAIFAGVGVLFQAIKDVRASQEALIDLFGRIEYLFKRLEAYIEVQPTAAMMDIIVKIMVEVLSILGIITKEIKQGRMKKYLKMLVGWTDIEDSLQRLDRLTQEEVRMAAAEVPEDQSQN</sequence>
<evidence type="ECO:0000256" key="1">
    <source>
        <dbReference type="SAM" id="Phobius"/>
    </source>
</evidence>
<evidence type="ECO:0000313" key="3">
    <source>
        <dbReference type="EMBL" id="KAH8985158.1"/>
    </source>
</evidence>
<proteinExistence type="predicted"/>
<dbReference type="Proteomes" id="UP001201163">
    <property type="component" value="Unassembled WGS sequence"/>
</dbReference>
<dbReference type="AlphaFoldDB" id="A0AAD4LA21"/>
<keyword evidence="1" id="KW-1133">Transmembrane helix</keyword>
<feature type="transmembrane region" description="Helical" evidence="1">
    <location>
        <begin position="149"/>
        <end position="170"/>
    </location>
</feature>
<protein>
    <recommendedName>
        <fullName evidence="2">Fungal STAND N-terminal Goodbye domain-containing protein</fullName>
    </recommendedName>
</protein>
<dbReference type="EMBL" id="JAKELL010000067">
    <property type="protein sequence ID" value="KAH8985158.1"/>
    <property type="molecule type" value="Genomic_DNA"/>
</dbReference>
<keyword evidence="4" id="KW-1185">Reference proteome</keyword>
<dbReference type="Pfam" id="PF17109">
    <property type="entry name" value="Goodbye"/>
    <property type="match status" value="1"/>
</dbReference>
<feature type="domain" description="Fungal STAND N-terminal Goodbye" evidence="2">
    <location>
        <begin position="20"/>
        <end position="142"/>
    </location>
</feature>
<comment type="caution">
    <text evidence="3">The sequence shown here is derived from an EMBL/GenBank/DDBJ whole genome shotgun (WGS) entry which is preliminary data.</text>
</comment>
<organism evidence="3 4">
    <name type="scientific">Lactarius akahatsu</name>
    <dbReference type="NCBI Taxonomy" id="416441"/>
    <lineage>
        <taxon>Eukaryota</taxon>
        <taxon>Fungi</taxon>
        <taxon>Dikarya</taxon>
        <taxon>Basidiomycota</taxon>
        <taxon>Agaricomycotina</taxon>
        <taxon>Agaricomycetes</taxon>
        <taxon>Russulales</taxon>
        <taxon>Russulaceae</taxon>
        <taxon>Lactarius</taxon>
    </lineage>
</organism>
<reference evidence="3" key="1">
    <citation type="submission" date="2022-01" db="EMBL/GenBank/DDBJ databases">
        <title>Comparative genomics reveals a dynamic genome evolution in the ectomycorrhizal milk-cap (Lactarius) mushrooms.</title>
        <authorList>
            <consortium name="DOE Joint Genome Institute"/>
            <person name="Lebreton A."/>
            <person name="Tang N."/>
            <person name="Kuo A."/>
            <person name="LaButti K."/>
            <person name="Drula E."/>
            <person name="Barry K."/>
            <person name="Clum A."/>
            <person name="Lipzen A."/>
            <person name="Mousain D."/>
            <person name="Ng V."/>
            <person name="Wang R."/>
            <person name="Wang X."/>
            <person name="Dai Y."/>
            <person name="Henrissat B."/>
            <person name="Grigoriev I.V."/>
            <person name="Guerin-Laguette A."/>
            <person name="Yu F."/>
            <person name="Martin F.M."/>
        </authorList>
    </citation>
    <scope>NUCLEOTIDE SEQUENCE</scope>
    <source>
        <strain evidence="3">QP</strain>
    </source>
</reference>
<evidence type="ECO:0000313" key="4">
    <source>
        <dbReference type="Proteomes" id="UP001201163"/>
    </source>
</evidence>
<gene>
    <name evidence="3" type="ORF">EDB92DRAFT_1384874</name>
</gene>
<keyword evidence="1" id="KW-0472">Membrane</keyword>
<dbReference type="InterPro" id="IPR031350">
    <property type="entry name" value="Goodbye_dom"/>
</dbReference>
<accession>A0AAD4LA21</accession>
<name>A0AAD4LA21_9AGAM</name>
<keyword evidence="1" id="KW-0812">Transmembrane</keyword>